<evidence type="ECO:0000313" key="3">
    <source>
        <dbReference type="Proteomes" id="UP001597264"/>
    </source>
</evidence>
<dbReference type="InterPro" id="IPR003965">
    <property type="entry name" value="Fatty_acid_synthase"/>
</dbReference>
<keyword evidence="3" id="KW-1185">Reference proteome</keyword>
<reference evidence="3" key="1">
    <citation type="journal article" date="2019" name="Int. J. Syst. Evol. Microbiol.">
        <title>The Global Catalogue of Microorganisms (GCM) 10K type strain sequencing project: providing services to taxonomists for standard genome sequencing and annotation.</title>
        <authorList>
            <consortium name="The Broad Institute Genomics Platform"/>
            <consortium name="The Broad Institute Genome Sequencing Center for Infectious Disease"/>
            <person name="Wu L."/>
            <person name="Ma J."/>
        </authorList>
    </citation>
    <scope>NUCLEOTIDE SEQUENCE [LARGE SCALE GENOMIC DNA]</scope>
    <source>
        <strain evidence="3">CCUG 54356</strain>
    </source>
</reference>
<name>A0ABW3UEY4_9GAMM</name>
<proteinExistence type="predicted"/>
<dbReference type="PANTHER" id="PTHR43841:SF1">
    <property type="entry name" value="3-HYDROXYACYL-THIOESTER DEHYDRATASE X"/>
    <property type="match status" value="1"/>
</dbReference>
<dbReference type="PANTHER" id="PTHR43841">
    <property type="entry name" value="3-HYDROXYACYL-THIOESTER DEHYDRATASE HTDX-RELATED"/>
    <property type="match status" value="1"/>
</dbReference>
<gene>
    <name evidence="2" type="ORF">ACFQ2X_15775</name>
</gene>
<protein>
    <submittedName>
        <fullName evidence="2">MaoC family dehydratase</fullName>
    </submittedName>
</protein>
<dbReference type="EMBL" id="JBHTLR010000023">
    <property type="protein sequence ID" value="MFD1218065.1"/>
    <property type="molecule type" value="Genomic_DNA"/>
</dbReference>
<dbReference type="PRINTS" id="PR01483">
    <property type="entry name" value="FASYNTHASE"/>
</dbReference>
<comment type="caution">
    <text evidence="2">The sequence shown here is derived from an EMBL/GenBank/DDBJ whole genome shotgun (WGS) entry which is preliminary data.</text>
</comment>
<evidence type="ECO:0000313" key="2">
    <source>
        <dbReference type="EMBL" id="MFD1218065.1"/>
    </source>
</evidence>
<dbReference type="SUPFAM" id="SSF54637">
    <property type="entry name" value="Thioesterase/thiol ester dehydrase-isomerase"/>
    <property type="match status" value="2"/>
</dbReference>
<dbReference type="Pfam" id="PF01575">
    <property type="entry name" value="MaoC_dehydratas"/>
    <property type="match status" value="1"/>
</dbReference>
<accession>A0ABW3UEY4</accession>
<dbReference type="Proteomes" id="UP001597264">
    <property type="component" value="Unassembled WGS sequence"/>
</dbReference>
<evidence type="ECO:0000259" key="1">
    <source>
        <dbReference type="Pfam" id="PF01575"/>
    </source>
</evidence>
<organism evidence="2 3">
    <name type="scientific">Microbulbifer celer</name>
    <dbReference type="NCBI Taxonomy" id="435905"/>
    <lineage>
        <taxon>Bacteria</taxon>
        <taxon>Pseudomonadati</taxon>
        <taxon>Pseudomonadota</taxon>
        <taxon>Gammaproteobacteria</taxon>
        <taxon>Cellvibrionales</taxon>
        <taxon>Microbulbiferaceae</taxon>
        <taxon>Microbulbifer</taxon>
    </lineage>
</organism>
<sequence length="289" mass="31960">MLACATLKNQPIDPARLVEYCRVCGFSGPAEGRVPRVPATYPFVMAMPLQLSLLVSEAFPYSVLGIVHVRNEITQYRPIEIEDRLDFRCELYGPRHARRGLEFDLLTRVYVQESLIWECVSTMLRRDIGAARSQEKAGGEKRKRSPARAQSALSGASALQRAARSSAGNHGIEREWQIGANTGRRYARVSGDRNPIHLYTLSAKLFGFPGAIAHGMWTKARCLAELEPQLAPFSGRFKIAIAFRKPIMLPASVVFTGSRELDAPALSFSVKAKKGRSPHLHGSVEAITD</sequence>
<feature type="domain" description="MaoC-like" evidence="1">
    <location>
        <begin position="181"/>
        <end position="253"/>
    </location>
</feature>
<dbReference type="InterPro" id="IPR029069">
    <property type="entry name" value="HotDog_dom_sf"/>
</dbReference>
<dbReference type="InterPro" id="IPR002539">
    <property type="entry name" value="MaoC-like_dom"/>
</dbReference>
<dbReference type="Gene3D" id="3.10.129.10">
    <property type="entry name" value="Hotdog Thioesterase"/>
    <property type="match status" value="1"/>
</dbReference>